<dbReference type="RefSeq" id="WP_096583350.1">
    <property type="nucleotide sequence ID" value="NZ_CAWNJS010000001.1"/>
</dbReference>
<reference evidence="1 2" key="1">
    <citation type="submission" date="2017-06" db="EMBL/GenBank/DDBJ databases">
        <title>Genome sequencing of cyanobaciteial culture collection at National Institute for Environmental Studies (NIES).</title>
        <authorList>
            <person name="Hirose Y."/>
            <person name="Shimura Y."/>
            <person name="Fujisawa T."/>
            <person name="Nakamura Y."/>
            <person name="Kawachi M."/>
        </authorList>
    </citation>
    <scope>NUCLEOTIDE SEQUENCE [LARGE SCALE GENOMIC DNA]</scope>
    <source>
        <strain evidence="1 2">NIES-37</strain>
    </source>
</reference>
<dbReference type="KEGG" id="ttq:NIES37_68710"/>
<keyword evidence="2" id="KW-1185">Reference proteome</keyword>
<proteinExistence type="predicted"/>
<sequence>MKKLEIVTGLAQYKVLLAILGVLAAWASFEGWKWNQAQHEKYIAQKEEACQQAIETASNDVQSDRFLKSVYYAGLMNKKSRFQLKQPGINTEFQANKDYILMHSQPASLIPESPRYEGSLFARLSKQTDNKPPAPLIVTGKKLVGKQAEVISACSPKSFTVSRENLYEITQPIDVTPYLPPFSSF</sequence>
<dbReference type="EMBL" id="AP018248">
    <property type="protein sequence ID" value="BAZ02858.1"/>
    <property type="molecule type" value="Genomic_DNA"/>
</dbReference>
<evidence type="ECO:0000313" key="1">
    <source>
        <dbReference type="EMBL" id="BAZ02858.1"/>
    </source>
</evidence>
<dbReference type="AlphaFoldDB" id="A0A1Z4NAV2"/>
<accession>A0A1Z4NAV2</accession>
<name>A0A1Z4NAV2_9CYAN</name>
<organism evidence="1 2">
    <name type="scientific">Tolypothrix tenuis PCC 7101</name>
    <dbReference type="NCBI Taxonomy" id="231146"/>
    <lineage>
        <taxon>Bacteria</taxon>
        <taxon>Bacillati</taxon>
        <taxon>Cyanobacteriota</taxon>
        <taxon>Cyanophyceae</taxon>
        <taxon>Nostocales</taxon>
        <taxon>Tolypothrichaceae</taxon>
        <taxon>Tolypothrix</taxon>
    </lineage>
</organism>
<evidence type="ECO:0000313" key="2">
    <source>
        <dbReference type="Proteomes" id="UP000218785"/>
    </source>
</evidence>
<protein>
    <submittedName>
        <fullName evidence="1">Uncharacterized protein</fullName>
    </submittedName>
</protein>
<dbReference type="Proteomes" id="UP000218785">
    <property type="component" value="Chromosome"/>
</dbReference>
<gene>
    <name evidence="1" type="ORF">NIES37_68710</name>
</gene>